<keyword evidence="2" id="KW-0812">Transmembrane</keyword>
<dbReference type="PANTHER" id="PTHR43135:SF3">
    <property type="entry name" value="ALPHA-D-RIBOSE 1-METHYLPHOSPHONATE 5-TRIPHOSPHATE DIPHOSPHATASE"/>
    <property type="match status" value="1"/>
</dbReference>
<feature type="transmembrane region" description="Helical" evidence="2">
    <location>
        <begin position="12"/>
        <end position="31"/>
    </location>
</feature>
<keyword evidence="2" id="KW-1133">Transmembrane helix</keyword>
<reference evidence="4 5" key="1">
    <citation type="submission" date="2020-03" db="EMBL/GenBank/DDBJ databases">
        <title>Genomic Encyclopedia of Type Strains, Phase IV (KMG-IV): sequencing the most valuable type-strain genomes for metagenomic binning, comparative biology and taxonomic classification.</title>
        <authorList>
            <person name="Goeker M."/>
        </authorList>
    </citation>
    <scope>NUCLEOTIDE SEQUENCE [LARGE SCALE GENOMIC DNA]</scope>
    <source>
        <strain evidence="4 5">DSM 27651</strain>
    </source>
</reference>
<evidence type="ECO:0000313" key="5">
    <source>
        <dbReference type="Proteomes" id="UP000734218"/>
    </source>
</evidence>
<protein>
    <submittedName>
        <fullName evidence="4">Imidazolonepropionase-like amidohydrolase</fullName>
    </submittedName>
</protein>
<organism evidence="4 5">
    <name type="scientific">Sphingomonas jejuensis</name>
    <dbReference type="NCBI Taxonomy" id="904715"/>
    <lineage>
        <taxon>Bacteria</taxon>
        <taxon>Pseudomonadati</taxon>
        <taxon>Pseudomonadota</taxon>
        <taxon>Alphaproteobacteria</taxon>
        <taxon>Sphingomonadales</taxon>
        <taxon>Sphingomonadaceae</taxon>
        <taxon>Sphingomonas</taxon>
    </lineage>
</organism>
<dbReference type="InterPro" id="IPR011059">
    <property type="entry name" value="Metal-dep_hydrolase_composite"/>
</dbReference>
<dbReference type="Gene3D" id="2.30.40.10">
    <property type="entry name" value="Urease, subunit C, domain 1"/>
    <property type="match status" value="1"/>
</dbReference>
<dbReference type="SUPFAM" id="SSF51338">
    <property type="entry name" value="Composite domain of metallo-dependent hydrolases"/>
    <property type="match status" value="1"/>
</dbReference>
<dbReference type="PROSITE" id="PS51257">
    <property type="entry name" value="PROKAR_LIPOPROTEIN"/>
    <property type="match status" value="1"/>
</dbReference>
<dbReference type="PANTHER" id="PTHR43135">
    <property type="entry name" value="ALPHA-D-RIBOSE 1-METHYLPHOSPHONATE 5-TRIPHOSPHATE DIPHOSPHATASE"/>
    <property type="match status" value="1"/>
</dbReference>
<gene>
    <name evidence="4" type="ORF">GGR88_001566</name>
</gene>
<accession>A0ABX0XL48</accession>
<evidence type="ECO:0000256" key="2">
    <source>
        <dbReference type="SAM" id="Phobius"/>
    </source>
</evidence>
<keyword evidence="2" id="KW-0472">Membrane</keyword>
<dbReference type="Gene3D" id="3.20.20.140">
    <property type="entry name" value="Metal-dependent hydrolases"/>
    <property type="match status" value="1"/>
</dbReference>
<dbReference type="InterPro" id="IPR013108">
    <property type="entry name" value="Amidohydro_3"/>
</dbReference>
<dbReference type="InterPro" id="IPR051781">
    <property type="entry name" value="Metallo-dep_Hydrolase"/>
</dbReference>
<sequence>MIRRADRRRSPLFAMLGIGCAFVGAFTGYAANAQTVAITGGTVALGDGSAPIPNGTVVIQNGRVRAAGAGVAVPAGAERIDATGKWVSPGIVAGFSRLGLVEVDAVDETNDVAARTSPFSAALDVVPALNPRVSAIAISRNRGVTRAVVSPGIGAAIFAGQGAVIDMGDDMNAVTRPRAFQFVELGEAGARRAGGSRAASHLYIRTALKAAQSFQRDPGGYDADSRDAVLPRTDAEALVPVVTGRQPLVIHAERGADILQALALKTEFPQLKLVLVGATEGWTVARQIAAAGVPVIASALVDLPAAFETLSATQSNIGRMKAAGVQVSIGMINDNDTRQARQSAQYAGNLVALTKVPGATGLQWGEALAAITSGPAEAMGLGDEIGSLRPGRRGDVVIWSGDPLELSSAPERVWIDGVAQPLETRQTRLRDRYATPTETALPKAYDRSPSTTR</sequence>
<dbReference type="Proteomes" id="UP000734218">
    <property type="component" value="Unassembled WGS sequence"/>
</dbReference>
<feature type="region of interest" description="Disordered" evidence="1">
    <location>
        <begin position="426"/>
        <end position="453"/>
    </location>
</feature>
<evidence type="ECO:0000256" key="1">
    <source>
        <dbReference type="SAM" id="MobiDB-lite"/>
    </source>
</evidence>
<dbReference type="SUPFAM" id="SSF51556">
    <property type="entry name" value="Metallo-dependent hydrolases"/>
    <property type="match status" value="1"/>
</dbReference>
<keyword evidence="5" id="KW-1185">Reference proteome</keyword>
<name>A0ABX0XL48_9SPHN</name>
<dbReference type="InterPro" id="IPR032466">
    <property type="entry name" value="Metal_Hydrolase"/>
</dbReference>
<proteinExistence type="predicted"/>
<dbReference type="Pfam" id="PF07969">
    <property type="entry name" value="Amidohydro_3"/>
    <property type="match status" value="1"/>
</dbReference>
<comment type="caution">
    <text evidence="4">The sequence shown here is derived from an EMBL/GenBank/DDBJ whole genome shotgun (WGS) entry which is preliminary data.</text>
</comment>
<evidence type="ECO:0000313" key="4">
    <source>
        <dbReference type="EMBL" id="NJC34092.1"/>
    </source>
</evidence>
<feature type="domain" description="Amidohydrolase 3" evidence="3">
    <location>
        <begin position="315"/>
        <end position="418"/>
    </location>
</feature>
<evidence type="ECO:0000259" key="3">
    <source>
        <dbReference type="Pfam" id="PF07969"/>
    </source>
</evidence>
<dbReference type="EMBL" id="JAATJE010000001">
    <property type="protein sequence ID" value="NJC34092.1"/>
    <property type="molecule type" value="Genomic_DNA"/>
</dbReference>